<dbReference type="Proteomes" id="UP001189756">
    <property type="component" value="Unassembled WGS sequence"/>
</dbReference>
<proteinExistence type="predicted"/>
<gene>
    <name evidence="1" type="ORF">R77560_04005</name>
</gene>
<organism evidence="1 2">
    <name type="scientific">Ralstonia thomasii</name>
    <dbReference type="NCBI Taxonomy" id="3058596"/>
    <lineage>
        <taxon>Bacteria</taxon>
        <taxon>Pseudomonadati</taxon>
        <taxon>Pseudomonadota</taxon>
        <taxon>Betaproteobacteria</taxon>
        <taxon>Burkholderiales</taxon>
        <taxon>Burkholderiaceae</taxon>
        <taxon>Ralstonia</taxon>
    </lineage>
</organism>
<dbReference type="SUPFAM" id="SSF52833">
    <property type="entry name" value="Thioredoxin-like"/>
    <property type="match status" value="1"/>
</dbReference>
<evidence type="ECO:0000313" key="2">
    <source>
        <dbReference type="Proteomes" id="UP001189756"/>
    </source>
</evidence>
<comment type="caution">
    <text evidence="1">The sequence shown here is derived from an EMBL/GenBank/DDBJ whole genome shotgun (WGS) entry which is preliminary data.</text>
</comment>
<dbReference type="AlphaFoldDB" id="A0AAD2BTT6"/>
<evidence type="ECO:0008006" key="3">
    <source>
        <dbReference type="Google" id="ProtNLM"/>
    </source>
</evidence>
<dbReference type="InterPro" id="IPR036249">
    <property type="entry name" value="Thioredoxin-like_sf"/>
</dbReference>
<protein>
    <recommendedName>
        <fullName evidence="3">Thioredoxin family protein</fullName>
    </recommendedName>
</protein>
<name>A0AAD2BTT6_9RALS</name>
<evidence type="ECO:0000313" key="1">
    <source>
        <dbReference type="EMBL" id="CAJ0804024.1"/>
    </source>
</evidence>
<dbReference type="RefSeq" id="WP_012435800.1">
    <property type="nucleotide sequence ID" value="NZ_CATZAZ010000011.1"/>
</dbReference>
<accession>A0AAD2BTT6</accession>
<sequence>MEPLNVILLVQAHCAFCESAKAMLVRLSADYPLSVFTLPLESEVGQEIAAKHGILFAPGILVNGEALCYGRPSERKLRREFERRFKTSEQ</sequence>
<dbReference type="Gene3D" id="3.40.30.10">
    <property type="entry name" value="Glutaredoxin"/>
    <property type="match status" value="1"/>
</dbReference>
<dbReference type="EMBL" id="CATZAZ010000011">
    <property type="protein sequence ID" value="CAJ0804024.1"/>
    <property type="molecule type" value="Genomic_DNA"/>
</dbReference>
<reference evidence="1" key="1">
    <citation type="submission" date="2023-07" db="EMBL/GenBank/DDBJ databases">
        <authorList>
            <person name="Peeters C."/>
        </authorList>
    </citation>
    <scope>NUCLEOTIDE SEQUENCE</scope>
    <source>
        <strain evidence="1">R-77560</strain>
    </source>
</reference>